<keyword evidence="5 6" id="KW-0472">Membrane</keyword>
<evidence type="ECO:0000256" key="1">
    <source>
        <dbReference type="ARBA" id="ARBA00004141"/>
    </source>
</evidence>
<dbReference type="GO" id="GO:0016020">
    <property type="term" value="C:membrane"/>
    <property type="evidence" value="ECO:0007669"/>
    <property type="project" value="UniProtKB-SubCell"/>
</dbReference>
<dbReference type="PROSITE" id="PS00421">
    <property type="entry name" value="TM4_1"/>
    <property type="match status" value="1"/>
</dbReference>
<dbReference type="EMBL" id="CAJPEX010002031">
    <property type="protein sequence ID" value="CAG0920388.1"/>
    <property type="molecule type" value="Genomic_DNA"/>
</dbReference>
<evidence type="ECO:0000256" key="2">
    <source>
        <dbReference type="ARBA" id="ARBA00006840"/>
    </source>
</evidence>
<dbReference type="InterPro" id="IPR018503">
    <property type="entry name" value="Tetraspanin_CS"/>
</dbReference>
<dbReference type="OrthoDB" id="10051670at2759"/>
<comment type="subcellular location">
    <subcellularLocation>
        <location evidence="1">Membrane</location>
        <topology evidence="1">Multi-pass membrane protein</topology>
    </subcellularLocation>
</comment>
<keyword evidence="4 6" id="KW-1133">Transmembrane helix</keyword>
<evidence type="ECO:0000256" key="3">
    <source>
        <dbReference type="ARBA" id="ARBA00022692"/>
    </source>
</evidence>
<dbReference type="Pfam" id="PF00335">
    <property type="entry name" value="Tetraspanin"/>
    <property type="match status" value="1"/>
</dbReference>
<name>A0A7R9BRJ3_9CRUS</name>
<proteinExistence type="inferred from homology"/>
<dbReference type="AlphaFoldDB" id="A0A7R9BRJ3"/>
<evidence type="ECO:0000313" key="7">
    <source>
        <dbReference type="EMBL" id="CAD7280236.1"/>
    </source>
</evidence>
<protein>
    <submittedName>
        <fullName evidence="7">Uncharacterized protein</fullName>
    </submittedName>
</protein>
<evidence type="ECO:0000256" key="6">
    <source>
        <dbReference type="SAM" id="Phobius"/>
    </source>
</evidence>
<dbReference type="Proteomes" id="UP000678499">
    <property type="component" value="Unassembled WGS sequence"/>
</dbReference>
<dbReference type="InterPro" id="IPR018499">
    <property type="entry name" value="Tetraspanin/Peripherin"/>
</dbReference>
<keyword evidence="8" id="KW-1185">Reference proteome</keyword>
<evidence type="ECO:0000256" key="4">
    <source>
        <dbReference type="ARBA" id="ARBA00022989"/>
    </source>
</evidence>
<comment type="similarity">
    <text evidence="2">Belongs to the tetraspanin (TM4SF) family.</text>
</comment>
<evidence type="ECO:0000313" key="8">
    <source>
        <dbReference type="Proteomes" id="UP000678499"/>
    </source>
</evidence>
<keyword evidence="3 6" id="KW-0812">Transmembrane</keyword>
<evidence type="ECO:0000256" key="5">
    <source>
        <dbReference type="ARBA" id="ARBA00023136"/>
    </source>
</evidence>
<dbReference type="EMBL" id="OA884068">
    <property type="protein sequence ID" value="CAD7280236.1"/>
    <property type="molecule type" value="Genomic_DNA"/>
</dbReference>
<reference evidence="7" key="1">
    <citation type="submission" date="2020-11" db="EMBL/GenBank/DDBJ databases">
        <authorList>
            <person name="Tran Van P."/>
        </authorList>
    </citation>
    <scope>NUCLEOTIDE SEQUENCE</scope>
</reference>
<feature type="transmembrane region" description="Helical" evidence="6">
    <location>
        <begin position="38"/>
        <end position="60"/>
    </location>
</feature>
<organism evidence="7">
    <name type="scientific">Notodromas monacha</name>
    <dbReference type="NCBI Taxonomy" id="399045"/>
    <lineage>
        <taxon>Eukaryota</taxon>
        <taxon>Metazoa</taxon>
        <taxon>Ecdysozoa</taxon>
        <taxon>Arthropoda</taxon>
        <taxon>Crustacea</taxon>
        <taxon>Oligostraca</taxon>
        <taxon>Ostracoda</taxon>
        <taxon>Podocopa</taxon>
        <taxon>Podocopida</taxon>
        <taxon>Cypridocopina</taxon>
        <taxon>Cypridoidea</taxon>
        <taxon>Cyprididae</taxon>
        <taxon>Notodromas</taxon>
    </lineage>
</organism>
<gene>
    <name evidence="7" type="ORF">NMOB1V02_LOCUS7898</name>
</gene>
<feature type="non-terminal residue" evidence="7">
    <location>
        <position position="79"/>
    </location>
</feature>
<accession>A0A7R9BRJ3</accession>
<sequence>MNELMGAAMFSLAVWIRFQDDFREWVEEMKMEHYWDGIWVLFVCGLLVMGVSFFGCCGALTESPCMVGTVNQLQLSSSF</sequence>